<evidence type="ECO:0000313" key="3">
    <source>
        <dbReference type="Proteomes" id="UP000765509"/>
    </source>
</evidence>
<evidence type="ECO:0000313" key="2">
    <source>
        <dbReference type="EMBL" id="MBW0570805.1"/>
    </source>
</evidence>
<evidence type="ECO:0000256" key="1">
    <source>
        <dbReference type="SAM" id="MobiDB-lite"/>
    </source>
</evidence>
<organism evidence="2 3">
    <name type="scientific">Austropuccinia psidii MF-1</name>
    <dbReference type="NCBI Taxonomy" id="1389203"/>
    <lineage>
        <taxon>Eukaryota</taxon>
        <taxon>Fungi</taxon>
        <taxon>Dikarya</taxon>
        <taxon>Basidiomycota</taxon>
        <taxon>Pucciniomycotina</taxon>
        <taxon>Pucciniomycetes</taxon>
        <taxon>Pucciniales</taxon>
        <taxon>Sphaerophragmiaceae</taxon>
        <taxon>Austropuccinia</taxon>
    </lineage>
</organism>
<proteinExistence type="predicted"/>
<dbReference type="EMBL" id="AVOT02086948">
    <property type="protein sequence ID" value="MBW0570805.1"/>
    <property type="molecule type" value="Genomic_DNA"/>
</dbReference>
<sequence>MVYGLSNEDNIDLPSLLEGKCPCYERMQSIFGERANVHPFETYDNGVLEFNQRAEALECHQLRKNSPMDLGEVDDTDSNLDYNSFSILNDRNNKKEVILTEKGNNSYKISSQASSEKILEDEVISMETGSPIELHHKKKNEGPLSGPNKGITQKSKKAKGSSKLTSIDTSLAFQDQAIIKHLDYQQEKYEDKKSYQCNRDMNNMEHEVEEANFKKVQAEKDDEFCMLEMEHQCQELQLEMDCISAVNKWLENGSSPDDIEKLLKITFG</sequence>
<keyword evidence="3" id="KW-1185">Reference proteome</keyword>
<gene>
    <name evidence="2" type="ORF">O181_110520</name>
</gene>
<dbReference type="AlphaFoldDB" id="A0A9Q3K0J8"/>
<dbReference type="Proteomes" id="UP000765509">
    <property type="component" value="Unassembled WGS sequence"/>
</dbReference>
<feature type="region of interest" description="Disordered" evidence="1">
    <location>
        <begin position="130"/>
        <end position="163"/>
    </location>
</feature>
<reference evidence="2" key="1">
    <citation type="submission" date="2021-03" db="EMBL/GenBank/DDBJ databases">
        <title>Draft genome sequence of rust myrtle Austropuccinia psidii MF-1, a brazilian biotype.</title>
        <authorList>
            <person name="Quecine M.C."/>
            <person name="Pachon D.M.R."/>
            <person name="Bonatelli M.L."/>
            <person name="Correr F.H."/>
            <person name="Franceschini L.M."/>
            <person name="Leite T.F."/>
            <person name="Margarido G.R.A."/>
            <person name="Almeida C.A."/>
            <person name="Ferrarezi J.A."/>
            <person name="Labate C.A."/>
        </authorList>
    </citation>
    <scope>NUCLEOTIDE SEQUENCE</scope>
    <source>
        <strain evidence="2">MF-1</strain>
    </source>
</reference>
<protein>
    <submittedName>
        <fullName evidence="2">Uncharacterized protein</fullName>
    </submittedName>
</protein>
<comment type="caution">
    <text evidence="2">The sequence shown here is derived from an EMBL/GenBank/DDBJ whole genome shotgun (WGS) entry which is preliminary data.</text>
</comment>
<accession>A0A9Q3K0J8</accession>
<dbReference type="OrthoDB" id="2507728at2759"/>
<name>A0A9Q3K0J8_9BASI</name>